<organism evidence="3 4">
    <name type="scientific">Rhodophyticola porphyridii</name>
    <dbReference type="NCBI Taxonomy" id="1852017"/>
    <lineage>
        <taxon>Bacteria</taxon>
        <taxon>Pseudomonadati</taxon>
        <taxon>Pseudomonadota</taxon>
        <taxon>Alphaproteobacteria</taxon>
        <taxon>Rhodobacterales</taxon>
        <taxon>Roseobacteraceae</taxon>
        <taxon>Rhodophyticola</taxon>
    </lineage>
</organism>
<dbReference type="SUPFAM" id="SSF53335">
    <property type="entry name" value="S-adenosyl-L-methionine-dependent methyltransferases"/>
    <property type="match status" value="1"/>
</dbReference>
<name>A0A3L9XZS1_9RHOB</name>
<dbReference type="CDD" id="cd02440">
    <property type="entry name" value="AdoMet_MTases"/>
    <property type="match status" value="1"/>
</dbReference>
<evidence type="ECO:0000256" key="1">
    <source>
        <dbReference type="SAM" id="MobiDB-lite"/>
    </source>
</evidence>
<protein>
    <submittedName>
        <fullName evidence="3">Class I SAM-dependent methyltransferase</fullName>
    </submittedName>
</protein>
<keyword evidence="4" id="KW-1185">Reference proteome</keyword>
<accession>A0A3L9XZS1</accession>
<feature type="domain" description="Methyltransferase type 12" evidence="2">
    <location>
        <begin position="56"/>
        <end position="152"/>
    </location>
</feature>
<dbReference type="InterPro" id="IPR013217">
    <property type="entry name" value="Methyltransf_12"/>
</dbReference>
<reference evidence="3 4" key="1">
    <citation type="submission" date="2018-10" db="EMBL/GenBank/DDBJ databases">
        <authorList>
            <person name="Jung H.S."/>
            <person name="Jeon C.O."/>
        </authorList>
    </citation>
    <scope>NUCLEOTIDE SEQUENCE [LARGE SCALE GENOMIC DNA]</scope>
    <source>
        <strain evidence="3 4">MA-7-27</strain>
    </source>
</reference>
<dbReference type="EMBL" id="RCNT01000005">
    <property type="protein sequence ID" value="RMA42049.1"/>
    <property type="molecule type" value="Genomic_DNA"/>
</dbReference>
<keyword evidence="3" id="KW-0489">Methyltransferase</keyword>
<dbReference type="RefSeq" id="WP_121898156.1">
    <property type="nucleotide sequence ID" value="NZ_RCNT01000005.1"/>
</dbReference>
<keyword evidence="3" id="KW-0808">Transferase</keyword>
<feature type="region of interest" description="Disordered" evidence="1">
    <location>
        <begin position="1"/>
        <end position="25"/>
    </location>
</feature>
<dbReference type="OrthoDB" id="649979at2"/>
<dbReference type="InterPro" id="IPR029063">
    <property type="entry name" value="SAM-dependent_MTases_sf"/>
</dbReference>
<dbReference type="Proteomes" id="UP000281343">
    <property type="component" value="Unassembled WGS sequence"/>
</dbReference>
<evidence type="ECO:0000259" key="2">
    <source>
        <dbReference type="Pfam" id="PF08242"/>
    </source>
</evidence>
<dbReference type="Gene3D" id="3.40.50.150">
    <property type="entry name" value="Vaccinia Virus protein VP39"/>
    <property type="match status" value="1"/>
</dbReference>
<evidence type="ECO:0000313" key="3">
    <source>
        <dbReference type="EMBL" id="RMA42049.1"/>
    </source>
</evidence>
<dbReference type="AlphaFoldDB" id="A0A3L9XZS1"/>
<feature type="compositionally biased region" description="Basic and acidic residues" evidence="1">
    <location>
        <begin position="14"/>
        <end position="24"/>
    </location>
</feature>
<dbReference type="GO" id="GO:0032259">
    <property type="term" value="P:methylation"/>
    <property type="evidence" value="ECO:0007669"/>
    <property type="project" value="UniProtKB-KW"/>
</dbReference>
<sequence>MDDIAAQYDAYPYPHRDPEDEKKRLITGSPSHPLEIDHFLFAGQRDWSRSFRVLVAGGGTGDALIQLAQTLTSAGKPYEITYLDLSAAARRVAEARARARGLRGIAFHTASLLDAAQYGPFDYIDCCGVLHHLPEPQLGFDALGAALADGGGIGMMVYAPYGRAGVYPLQEAFGALLQGSPRDRLRQARAIFARLPEGHPFKRNPHLGDHLEGDAGFYDLLLHGQDRPYTIRQLVETLGAAGLELVGSPQAHLYDPGPIVGDPRLIVGMDDLARMELAEKLRGTIKTHVVYAAHNAAGRVARPGPGAVPHLKGVSGSKLADVITRKGVVPVTLAGEKMELPVSAMAARCLRHVTGRANLSQIGAAAGLDPIAFNAVWAPASDELTRHGLMYYSTLLTG</sequence>
<evidence type="ECO:0000313" key="4">
    <source>
        <dbReference type="Proteomes" id="UP000281343"/>
    </source>
</evidence>
<proteinExistence type="predicted"/>
<gene>
    <name evidence="3" type="ORF">D9R08_11340</name>
</gene>
<dbReference type="Pfam" id="PF08242">
    <property type="entry name" value="Methyltransf_12"/>
    <property type="match status" value="1"/>
</dbReference>
<dbReference type="GO" id="GO:0008168">
    <property type="term" value="F:methyltransferase activity"/>
    <property type="evidence" value="ECO:0007669"/>
    <property type="project" value="UniProtKB-KW"/>
</dbReference>
<comment type="caution">
    <text evidence="3">The sequence shown here is derived from an EMBL/GenBank/DDBJ whole genome shotgun (WGS) entry which is preliminary data.</text>
</comment>